<evidence type="ECO:0000256" key="1">
    <source>
        <dbReference type="ARBA" id="ARBA00004613"/>
    </source>
</evidence>
<gene>
    <name evidence="9" type="ORF">DEJ47_01460</name>
</gene>
<feature type="chain" id="PRO_5024791519" evidence="7">
    <location>
        <begin position="24"/>
        <end position="138"/>
    </location>
</feature>
<evidence type="ECO:0000313" key="9">
    <source>
        <dbReference type="EMBL" id="QES25299.1"/>
    </source>
</evidence>
<dbReference type="Proteomes" id="UP000323046">
    <property type="component" value="Chromosome"/>
</dbReference>
<evidence type="ECO:0000259" key="8">
    <source>
        <dbReference type="Pfam" id="PF00720"/>
    </source>
</evidence>
<dbReference type="InterPro" id="IPR036819">
    <property type="entry name" value="Subtilisin_inhibitor-like_sf"/>
</dbReference>
<name>A0A5P2BAB9_STRVZ</name>
<feature type="signal peptide" evidence="7">
    <location>
        <begin position="1"/>
        <end position="23"/>
    </location>
</feature>
<dbReference type="GO" id="GO:0004867">
    <property type="term" value="F:serine-type endopeptidase inhibitor activity"/>
    <property type="evidence" value="ECO:0007669"/>
    <property type="project" value="UniProtKB-KW"/>
</dbReference>
<dbReference type="SUPFAM" id="SSF55399">
    <property type="entry name" value="Subtilisin inhibitor"/>
    <property type="match status" value="1"/>
</dbReference>
<evidence type="ECO:0000256" key="5">
    <source>
        <dbReference type="ARBA" id="ARBA00022900"/>
    </source>
</evidence>
<dbReference type="RefSeq" id="WP_150164126.1">
    <property type="nucleotide sequence ID" value="NZ_CP029193.1"/>
</dbReference>
<keyword evidence="5" id="KW-0722">Serine protease inhibitor</keyword>
<feature type="domain" description="Subtilisin inhibitor" evidence="8">
    <location>
        <begin position="42"/>
        <end position="124"/>
    </location>
</feature>
<organism evidence="9 10">
    <name type="scientific">Streptomyces venezuelae</name>
    <dbReference type="NCBI Taxonomy" id="54571"/>
    <lineage>
        <taxon>Bacteria</taxon>
        <taxon>Bacillati</taxon>
        <taxon>Actinomycetota</taxon>
        <taxon>Actinomycetes</taxon>
        <taxon>Kitasatosporales</taxon>
        <taxon>Streptomycetaceae</taxon>
        <taxon>Streptomyces</taxon>
    </lineage>
</organism>
<dbReference type="AlphaFoldDB" id="A0A5P2BAB9"/>
<dbReference type="OrthoDB" id="4567948at2"/>
<dbReference type="Pfam" id="PF00720">
    <property type="entry name" value="SSI"/>
    <property type="match status" value="1"/>
</dbReference>
<dbReference type="Gene3D" id="3.30.350.10">
    <property type="entry name" value="Subtilisin inhibitor-like"/>
    <property type="match status" value="1"/>
</dbReference>
<evidence type="ECO:0000256" key="4">
    <source>
        <dbReference type="ARBA" id="ARBA00022690"/>
    </source>
</evidence>
<proteinExistence type="inferred from homology"/>
<keyword evidence="6" id="KW-1015">Disulfide bond</keyword>
<dbReference type="EMBL" id="CP029193">
    <property type="protein sequence ID" value="QES25299.1"/>
    <property type="molecule type" value="Genomic_DNA"/>
</dbReference>
<evidence type="ECO:0000256" key="6">
    <source>
        <dbReference type="ARBA" id="ARBA00023157"/>
    </source>
</evidence>
<keyword evidence="3" id="KW-0964">Secreted</keyword>
<keyword evidence="10" id="KW-1185">Reference proteome</keyword>
<keyword evidence="7" id="KW-0732">Signal</keyword>
<sequence>MRSLPLAVATALLALGGLAPAHATGTAAQAADPAAPAPKRGLFLTVSGAENTWVRGVLLHCSPKPAGAHPQPAMACGAVARAKGDFDDLPDDPHACTKEFDPVTATATGSYRGKAVHWRKTYPNACALDADTGHVFRF</sequence>
<comment type="subcellular location">
    <subcellularLocation>
        <location evidence="1">Secreted</location>
    </subcellularLocation>
</comment>
<reference evidence="9 10" key="1">
    <citation type="submission" date="2018-05" db="EMBL/GenBank/DDBJ databases">
        <title>Streptomyces venezuelae.</title>
        <authorList>
            <person name="Kim W."/>
            <person name="Lee N."/>
            <person name="Cho B.-K."/>
        </authorList>
    </citation>
    <scope>NUCLEOTIDE SEQUENCE [LARGE SCALE GENOMIC DNA]</scope>
    <source>
        <strain evidence="9 10">ATCC 14583</strain>
    </source>
</reference>
<keyword evidence="4" id="KW-0646">Protease inhibitor</keyword>
<evidence type="ECO:0000256" key="7">
    <source>
        <dbReference type="SAM" id="SignalP"/>
    </source>
</evidence>
<evidence type="ECO:0000256" key="2">
    <source>
        <dbReference type="ARBA" id="ARBA00010472"/>
    </source>
</evidence>
<accession>A0A5P2BAB9</accession>
<comment type="similarity">
    <text evidence="2">Belongs to the protease inhibitor I16 (SSI) family.</text>
</comment>
<dbReference type="InterPro" id="IPR023549">
    <property type="entry name" value="Subtilisin_inhibitor"/>
</dbReference>
<protein>
    <submittedName>
        <fullName evidence="9">Protease inhibitor SIL-V5</fullName>
    </submittedName>
</protein>
<evidence type="ECO:0000313" key="10">
    <source>
        <dbReference type="Proteomes" id="UP000323046"/>
    </source>
</evidence>
<dbReference type="GO" id="GO:0005576">
    <property type="term" value="C:extracellular region"/>
    <property type="evidence" value="ECO:0007669"/>
    <property type="project" value="UniProtKB-SubCell"/>
</dbReference>
<evidence type="ECO:0000256" key="3">
    <source>
        <dbReference type="ARBA" id="ARBA00022525"/>
    </source>
</evidence>